<dbReference type="InterPro" id="IPR029058">
    <property type="entry name" value="AB_hydrolase_fold"/>
</dbReference>
<keyword evidence="7" id="KW-1185">Reference proteome</keyword>
<organism evidence="6 7">
    <name type="scientific">Aeromicrobium phoceense</name>
    <dbReference type="NCBI Taxonomy" id="2754045"/>
    <lineage>
        <taxon>Bacteria</taxon>
        <taxon>Bacillati</taxon>
        <taxon>Actinomycetota</taxon>
        <taxon>Actinomycetes</taxon>
        <taxon>Propionibacteriales</taxon>
        <taxon>Nocardioidaceae</taxon>
        <taxon>Aeromicrobium</taxon>
    </lineage>
</organism>
<dbReference type="Proteomes" id="UP000550354">
    <property type="component" value="Unassembled WGS sequence"/>
</dbReference>
<dbReference type="SUPFAM" id="SSF47336">
    <property type="entry name" value="ACP-like"/>
    <property type="match status" value="1"/>
</dbReference>
<dbReference type="FunFam" id="3.40.50.12780:FF:000012">
    <property type="entry name" value="Non-ribosomal peptide synthetase"/>
    <property type="match status" value="1"/>
</dbReference>
<dbReference type="NCBIfam" id="TIGR01733">
    <property type="entry name" value="AA-adenyl-dom"/>
    <property type="match status" value="1"/>
</dbReference>
<dbReference type="GO" id="GO:0031177">
    <property type="term" value="F:phosphopantetheine binding"/>
    <property type="evidence" value="ECO:0007669"/>
    <property type="project" value="InterPro"/>
</dbReference>
<dbReference type="PROSITE" id="PS00012">
    <property type="entry name" value="PHOSPHOPANTETHEINE"/>
    <property type="match status" value="1"/>
</dbReference>
<dbReference type="EMBL" id="JACEOG010000001">
    <property type="protein sequence ID" value="MBA4608309.1"/>
    <property type="molecule type" value="Genomic_DNA"/>
</dbReference>
<reference evidence="6 7" key="1">
    <citation type="submission" date="2020-07" db="EMBL/GenBank/DDBJ databases">
        <title>Draft genome and description of Aeromicrobium phoceense strain Marseille-Q0843 isolated from healthy skin swab.</title>
        <authorList>
            <person name="Boxberger M."/>
            <person name="La Scola B."/>
        </authorList>
    </citation>
    <scope>NUCLEOTIDE SEQUENCE [LARGE SCALE GENOMIC DNA]</scope>
    <source>
        <strain evidence="6 7">Marseille-Q0843</strain>
    </source>
</reference>
<dbReference type="Pfam" id="PF00501">
    <property type="entry name" value="AMP-binding"/>
    <property type="match status" value="1"/>
</dbReference>
<dbReference type="PANTHER" id="PTHR45527:SF1">
    <property type="entry name" value="FATTY ACID SYNTHASE"/>
    <property type="match status" value="1"/>
</dbReference>
<dbReference type="InterPro" id="IPR023213">
    <property type="entry name" value="CAT-like_dom_sf"/>
</dbReference>
<dbReference type="InterPro" id="IPR042099">
    <property type="entry name" value="ANL_N_sf"/>
</dbReference>
<comment type="cofactor">
    <cofactor evidence="1">
        <name>pantetheine 4'-phosphate</name>
        <dbReference type="ChEBI" id="CHEBI:47942"/>
    </cofactor>
</comment>
<dbReference type="PROSITE" id="PS50075">
    <property type="entry name" value="CARRIER"/>
    <property type="match status" value="1"/>
</dbReference>
<accession>A0A838X9Z0</accession>
<dbReference type="Gene3D" id="3.30.300.30">
    <property type="match status" value="1"/>
</dbReference>
<dbReference type="PROSITE" id="PS00455">
    <property type="entry name" value="AMP_BINDING"/>
    <property type="match status" value="1"/>
</dbReference>
<dbReference type="SUPFAM" id="SSF53474">
    <property type="entry name" value="alpha/beta-Hydrolases"/>
    <property type="match status" value="1"/>
</dbReference>
<dbReference type="GO" id="GO:0008610">
    <property type="term" value="P:lipid biosynthetic process"/>
    <property type="evidence" value="ECO:0007669"/>
    <property type="project" value="UniProtKB-ARBA"/>
</dbReference>
<evidence type="ECO:0000313" key="6">
    <source>
        <dbReference type="EMBL" id="MBA4608309.1"/>
    </source>
</evidence>
<dbReference type="Gene3D" id="3.30.559.10">
    <property type="entry name" value="Chloramphenicol acetyltransferase-like domain"/>
    <property type="match status" value="1"/>
</dbReference>
<gene>
    <name evidence="6" type="ORF">H1W00_07445</name>
</gene>
<dbReference type="InterPro" id="IPR036736">
    <property type="entry name" value="ACP-like_sf"/>
</dbReference>
<evidence type="ECO:0000256" key="4">
    <source>
        <dbReference type="SAM" id="MobiDB-lite"/>
    </source>
</evidence>
<dbReference type="InterPro" id="IPR045851">
    <property type="entry name" value="AMP-bd_C_sf"/>
</dbReference>
<dbReference type="Gene3D" id="3.30.559.30">
    <property type="entry name" value="Nonribosomal peptide synthetase, condensation domain"/>
    <property type="match status" value="1"/>
</dbReference>
<evidence type="ECO:0000256" key="1">
    <source>
        <dbReference type="ARBA" id="ARBA00001957"/>
    </source>
</evidence>
<dbReference type="SUPFAM" id="SSF56801">
    <property type="entry name" value="Acetyl-CoA synthetase-like"/>
    <property type="match status" value="1"/>
</dbReference>
<dbReference type="Pfam" id="PF00668">
    <property type="entry name" value="Condensation"/>
    <property type="match status" value="1"/>
</dbReference>
<evidence type="ECO:0000256" key="3">
    <source>
        <dbReference type="ARBA" id="ARBA00022553"/>
    </source>
</evidence>
<dbReference type="InterPro" id="IPR010071">
    <property type="entry name" value="AA_adenyl_dom"/>
</dbReference>
<keyword evidence="3" id="KW-0597">Phosphoprotein</keyword>
<protein>
    <submittedName>
        <fullName evidence="6">Amino acid adenylation domain-containing protein</fullName>
    </submittedName>
</protein>
<dbReference type="InterPro" id="IPR020802">
    <property type="entry name" value="TesA-like"/>
</dbReference>
<dbReference type="GO" id="GO:0005737">
    <property type="term" value="C:cytoplasm"/>
    <property type="evidence" value="ECO:0007669"/>
    <property type="project" value="TreeGrafter"/>
</dbReference>
<dbReference type="Gene3D" id="3.40.50.1820">
    <property type="entry name" value="alpha/beta hydrolase"/>
    <property type="match status" value="1"/>
</dbReference>
<dbReference type="InterPro" id="IPR001242">
    <property type="entry name" value="Condensation_dom"/>
</dbReference>
<sequence>MTDSGWLPLTSAQRGLFFAHHLDPSNPCHTTAEVVELDAPVDPARLAAAVEAAYAEFEQLRTVFRLTPDGPEQRVGEAQNGLAVVDVPDDAAAEAWLDADLARPIDLTTGPCRTALLTLRDGRCWWYHAAHHVVLDGYGAQQLLRRVADLYDGAEPVAPVPLTDLVEADRIDQEAVADDDFWQARLDAMTGVVSPAGREASPAPRALRASRALDDAAQARLVEASARLGESWPDLFVAALGAYVARFMGTDEMRLGVPLMNRTRPGAGVLPAATTACTAMNVLPVRVPALGTVAETVRAVAQDHAEVRAHPLHRQEDLARVLRTDGRQLFGVQANLVPFGLSLRFGDARGSVRNLTAGPVEDMTVCLRGTPGRRRSVRLEIDANPRLYGPDEARSHLERIAAWLDTWAAAPGGTRVRDLALTTADELDAVVHRFNATHVDRESATLGRCFLDQVARTPEAVAVVDEETTCTYAELARRAGAVAADLRARGVGPGDVVGVALERSTALIEAVHAIALLGAVYLPLDTDLPDARIASMIEDAGARTVLGPDDNAPAGSSSVPTPEDPDAPAYLLFTSGSTGRPKGVLVGHRAIDNRLAWMQHRLPLGPGDRVLHKTPISFDVSVWELFWPLQTGATLVIAPPGAHRDPRAIADLVARHEVDVLHFVPSMLRAHLADGVAAAATPPVRHVVTSGEALTPDLVAGCVEAFGVPPINLYGPTEAAIDVTGWECAPDEATVPIGRPVWNTACFVLDDRMRPRPVGAPGELWLAGVQLAEGYVGRPDLTAERFVKAPPALRTHGDRLYRTGDLAAWRPDGALTYLGRVDDQVKVRGQRIELGEVEAAVAGLVEASAAALVDDLLVVWFAAADSVTVDDLRERAAATLPASVLPHHWIRVPSVPLTTSGKVDRKAIVESWEPPVDVEGDSPSGLLEQRVCAAFADVLGLPRVGADRDFFALGGDSLRVLRLLDRIESDLGVELRLADVFEAPTPSRLARRVASGGSAAETGEVLTLRRGAPDVAPLILLPPAGGLGWCYASLLPSLPPGIGVHTIQAPGLEQGAPEPVDDLESLAKRQLAAIREIVGTGRFHVAGWSLGGMAAHAVAAQARADGQEVGAVVLLDAYPADQWRHLPDPTEAEALRGVLRLGGLEWPGGTDLDRETAVRMLRESGSAVGRLPERALAGCLASVAEAARITRPSQHAVLEGDAPVVVAARPRPEDWLWAEGWRPYVSGDLRSVSVDVSHGDLVRAPVAHEVGGIIAALVADA</sequence>
<dbReference type="SUPFAM" id="SSF52777">
    <property type="entry name" value="CoA-dependent acyltransferases"/>
    <property type="match status" value="2"/>
</dbReference>
<dbReference type="InterPro" id="IPR001031">
    <property type="entry name" value="Thioesterase"/>
</dbReference>
<dbReference type="InterPro" id="IPR020845">
    <property type="entry name" value="AMP-binding_CS"/>
</dbReference>
<evidence type="ECO:0000313" key="7">
    <source>
        <dbReference type="Proteomes" id="UP000550354"/>
    </source>
</evidence>
<evidence type="ECO:0000256" key="2">
    <source>
        <dbReference type="ARBA" id="ARBA00022450"/>
    </source>
</evidence>
<dbReference type="Pfam" id="PF00550">
    <property type="entry name" value="PP-binding"/>
    <property type="match status" value="1"/>
</dbReference>
<dbReference type="SMART" id="SM00824">
    <property type="entry name" value="PKS_TE"/>
    <property type="match status" value="1"/>
</dbReference>
<name>A0A838X9Z0_9ACTN</name>
<dbReference type="SMART" id="SM00823">
    <property type="entry name" value="PKS_PP"/>
    <property type="match status" value="1"/>
</dbReference>
<keyword evidence="2" id="KW-0596">Phosphopantetheine</keyword>
<dbReference type="GO" id="GO:0044550">
    <property type="term" value="P:secondary metabolite biosynthetic process"/>
    <property type="evidence" value="ECO:0007669"/>
    <property type="project" value="TreeGrafter"/>
</dbReference>
<dbReference type="AlphaFoldDB" id="A0A838X9Z0"/>
<evidence type="ECO:0000259" key="5">
    <source>
        <dbReference type="PROSITE" id="PS50075"/>
    </source>
</evidence>
<dbReference type="Gene3D" id="3.40.50.12780">
    <property type="entry name" value="N-terminal domain of ligase-like"/>
    <property type="match status" value="1"/>
</dbReference>
<dbReference type="Pfam" id="PF00975">
    <property type="entry name" value="Thioesterase"/>
    <property type="match status" value="1"/>
</dbReference>
<feature type="domain" description="Carrier" evidence="5">
    <location>
        <begin position="922"/>
        <end position="997"/>
    </location>
</feature>
<feature type="region of interest" description="Disordered" evidence="4">
    <location>
        <begin position="544"/>
        <end position="565"/>
    </location>
</feature>
<dbReference type="GO" id="GO:0043041">
    <property type="term" value="P:amino acid activation for nonribosomal peptide biosynthetic process"/>
    <property type="evidence" value="ECO:0007669"/>
    <property type="project" value="TreeGrafter"/>
</dbReference>
<dbReference type="InterPro" id="IPR000873">
    <property type="entry name" value="AMP-dep_synth/lig_dom"/>
</dbReference>
<dbReference type="CDD" id="cd05930">
    <property type="entry name" value="A_NRPS"/>
    <property type="match status" value="1"/>
</dbReference>
<dbReference type="InterPro" id="IPR020806">
    <property type="entry name" value="PKS_PP-bd"/>
</dbReference>
<dbReference type="InterPro" id="IPR006162">
    <property type="entry name" value="Ppantetheine_attach_site"/>
</dbReference>
<comment type="caution">
    <text evidence="6">The sequence shown here is derived from an EMBL/GenBank/DDBJ whole genome shotgun (WGS) entry which is preliminary data.</text>
</comment>
<dbReference type="InterPro" id="IPR009081">
    <property type="entry name" value="PP-bd_ACP"/>
</dbReference>
<dbReference type="FunFam" id="3.40.50.980:FF:000002">
    <property type="entry name" value="Enterobactin synthetase component F"/>
    <property type="match status" value="1"/>
</dbReference>
<proteinExistence type="predicted"/>
<dbReference type="RefSeq" id="WP_181755080.1">
    <property type="nucleotide sequence ID" value="NZ_JACEOG010000001.1"/>
</dbReference>
<dbReference type="PANTHER" id="PTHR45527">
    <property type="entry name" value="NONRIBOSOMAL PEPTIDE SYNTHETASE"/>
    <property type="match status" value="1"/>
</dbReference>
<dbReference type="GO" id="GO:0003824">
    <property type="term" value="F:catalytic activity"/>
    <property type="evidence" value="ECO:0007669"/>
    <property type="project" value="InterPro"/>
</dbReference>